<dbReference type="InterPro" id="IPR003593">
    <property type="entry name" value="AAA+_ATPase"/>
</dbReference>
<feature type="domain" description="ABC transporter" evidence="6">
    <location>
        <begin position="2"/>
        <end position="240"/>
    </location>
</feature>
<dbReference type="PANTHER" id="PTHR42794">
    <property type="entry name" value="HEMIN IMPORT ATP-BINDING PROTEIN HMUV"/>
    <property type="match status" value="1"/>
</dbReference>
<dbReference type="PROSITE" id="PS50893">
    <property type="entry name" value="ABC_TRANSPORTER_2"/>
    <property type="match status" value="1"/>
</dbReference>
<dbReference type="NCBIfam" id="NF010068">
    <property type="entry name" value="PRK13548.1"/>
    <property type="match status" value="1"/>
</dbReference>
<dbReference type="Proteomes" id="UP000611500">
    <property type="component" value="Unassembled WGS sequence"/>
</dbReference>
<dbReference type="GO" id="GO:0005524">
    <property type="term" value="F:ATP binding"/>
    <property type="evidence" value="ECO:0007669"/>
    <property type="project" value="UniProtKB-KW"/>
</dbReference>
<evidence type="ECO:0000256" key="3">
    <source>
        <dbReference type="ARBA" id="ARBA00022840"/>
    </source>
</evidence>
<dbReference type="InterPro" id="IPR017871">
    <property type="entry name" value="ABC_transporter-like_CS"/>
</dbReference>
<evidence type="ECO:0000256" key="5">
    <source>
        <dbReference type="ARBA" id="ARBA00037066"/>
    </source>
</evidence>
<keyword evidence="2" id="KW-0547">Nucleotide-binding</keyword>
<organism evidence="7 8">
    <name type="scientific">Pseudodonghicola xiamenensis</name>
    <dbReference type="NCBI Taxonomy" id="337702"/>
    <lineage>
        <taxon>Bacteria</taxon>
        <taxon>Pseudomonadati</taxon>
        <taxon>Pseudomonadota</taxon>
        <taxon>Alphaproteobacteria</taxon>
        <taxon>Rhodobacterales</taxon>
        <taxon>Paracoccaceae</taxon>
        <taxon>Pseudodonghicola</taxon>
    </lineage>
</organism>
<dbReference type="PANTHER" id="PTHR42794:SF1">
    <property type="entry name" value="HEMIN IMPORT ATP-BINDING PROTEIN HMUV"/>
    <property type="match status" value="1"/>
</dbReference>
<gene>
    <name evidence="7" type="primary">hmuV</name>
    <name evidence="7" type="ORF">GCM10010961_42640</name>
</gene>
<keyword evidence="8" id="KW-1185">Reference proteome</keyword>
<keyword evidence="4" id="KW-1278">Translocase</keyword>
<dbReference type="SMART" id="SM00382">
    <property type="entry name" value="AAA"/>
    <property type="match status" value="1"/>
</dbReference>
<comment type="function">
    <text evidence="5">Part of the ABC transporter complex HmuTUV involved in hemin import. Responsible for energy coupling to the transport system.</text>
</comment>
<protein>
    <submittedName>
        <fullName evidence="7">Hemin import ATP-binding protein HmuV</fullName>
    </submittedName>
</protein>
<proteinExistence type="predicted"/>
<evidence type="ECO:0000313" key="8">
    <source>
        <dbReference type="Proteomes" id="UP000611500"/>
    </source>
</evidence>
<dbReference type="AlphaFoldDB" id="A0A8J3HD51"/>
<dbReference type="EMBL" id="BNAP01000042">
    <property type="protein sequence ID" value="GHH04336.1"/>
    <property type="molecule type" value="Genomic_DNA"/>
</dbReference>
<dbReference type="GO" id="GO:0016887">
    <property type="term" value="F:ATP hydrolysis activity"/>
    <property type="evidence" value="ECO:0007669"/>
    <property type="project" value="InterPro"/>
</dbReference>
<dbReference type="Gene3D" id="3.40.50.300">
    <property type="entry name" value="P-loop containing nucleotide triphosphate hydrolases"/>
    <property type="match status" value="1"/>
</dbReference>
<evidence type="ECO:0000313" key="7">
    <source>
        <dbReference type="EMBL" id="GHH04336.1"/>
    </source>
</evidence>
<dbReference type="CDD" id="cd03214">
    <property type="entry name" value="ABC_Iron-Siderophores_B12_Hemin"/>
    <property type="match status" value="1"/>
</dbReference>
<dbReference type="SUPFAM" id="SSF52540">
    <property type="entry name" value="P-loop containing nucleoside triphosphate hydrolases"/>
    <property type="match status" value="1"/>
</dbReference>
<comment type="caution">
    <text evidence="7">The sequence shown here is derived from an EMBL/GenBank/DDBJ whole genome shotgun (WGS) entry which is preliminary data.</text>
</comment>
<evidence type="ECO:0000259" key="6">
    <source>
        <dbReference type="PROSITE" id="PS50893"/>
    </source>
</evidence>
<dbReference type="InterPro" id="IPR003439">
    <property type="entry name" value="ABC_transporter-like_ATP-bd"/>
</dbReference>
<dbReference type="InterPro" id="IPR027417">
    <property type="entry name" value="P-loop_NTPase"/>
</dbReference>
<keyword evidence="3 7" id="KW-0067">ATP-binding</keyword>
<accession>A0A8J3HD51</accession>
<evidence type="ECO:0000256" key="1">
    <source>
        <dbReference type="ARBA" id="ARBA00022448"/>
    </source>
</evidence>
<dbReference type="RefSeq" id="WP_028095380.1">
    <property type="nucleotide sequence ID" value="NZ_BNAP01000042.1"/>
</dbReference>
<evidence type="ECO:0000256" key="4">
    <source>
        <dbReference type="ARBA" id="ARBA00022967"/>
    </source>
</evidence>
<name>A0A8J3HD51_9RHOB</name>
<keyword evidence="1" id="KW-0813">Transport</keyword>
<dbReference type="Pfam" id="PF00005">
    <property type="entry name" value="ABC_tran"/>
    <property type="match status" value="1"/>
</dbReference>
<reference evidence="7" key="1">
    <citation type="journal article" date="2014" name="Int. J. Syst. Evol. Microbiol.">
        <title>Complete genome sequence of Corynebacterium casei LMG S-19264T (=DSM 44701T), isolated from a smear-ripened cheese.</title>
        <authorList>
            <consortium name="US DOE Joint Genome Institute (JGI-PGF)"/>
            <person name="Walter F."/>
            <person name="Albersmeier A."/>
            <person name="Kalinowski J."/>
            <person name="Ruckert C."/>
        </authorList>
    </citation>
    <scope>NUCLEOTIDE SEQUENCE</scope>
    <source>
        <strain evidence="7">CGMCC 1.7081</strain>
    </source>
</reference>
<sequence length="261" mass="27851">MIEATDIEVTLGTRKVLNGLAFQAHPGQLTAIVGPNGSGKTTLIRALTGEIGFAGQLRINDIDPTGLKPWDVAQMRGVLAQSTQLSFPFTVFEVVRLGAEAGGHMGQAATAMTRAALARVDLEGYEGRPYQELSGGEQQRVQLARVLCQVWEADGPEGPRWLFLDEPVSALDIGHQLQVMRLARDYARQGGGVVAVMHDLNLTAMFADRIVLMQAGEVAAAGQADQVLRADILSRVYGCPLTVMSSTDTANLLVMPAAEAV</sequence>
<reference evidence="7" key="2">
    <citation type="submission" date="2020-09" db="EMBL/GenBank/DDBJ databases">
        <authorList>
            <person name="Sun Q."/>
            <person name="Zhou Y."/>
        </authorList>
    </citation>
    <scope>NUCLEOTIDE SEQUENCE</scope>
    <source>
        <strain evidence="7">CGMCC 1.7081</strain>
    </source>
</reference>
<evidence type="ECO:0000256" key="2">
    <source>
        <dbReference type="ARBA" id="ARBA00022741"/>
    </source>
</evidence>
<dbReference type="PROSITE" id="PS00211">
    <property type="entry name" value="ABC_TRANSPORTER_1"/>
    <property type="match status" value="1"/>
</dbReference>